<dbReference type="SMART" id="SM00283">
    <property type="entry name" value="MA"/>
    <property type="match status" value="1"/>
</dbReference>
<dbReference type="InterPro" id="IPR035965">
    <property type="entry name" value="PAS-like_dom_sf"/>
</dbReference>
<feature type="transmembrane region" description="Helical" evidence="5">
    <location>
        <begin position="141"/>
        <end position="162"/>
    </location>
</feature>
<proteinExistence type="inferred from homology"/>
<protein>
    <submittedName>
        <fullName evidence="8">Aerotaxis sensor receptor protein</fullName>
    </submittedName>
</protein>
<comment type="subcellular location">
    <subcellularLocation>
        <location evidence="1">Membrane</location>
    </subcellularLocation>
</comment>
<dbReference type="GO" id="GO:0016020">
    <property type="term" value="C:membrane"/>
    <property type="evidence" value="ECO:0007669"/>
    <property type="project" value="UniProtKB-SubCell"/>
</dbReference>
<evidence type="ECO:0000256" key="3">
    <source>
        <dbReference type="ARBA" id="ARBA00029447"/>
    </source>
</evidence>
<feature type="domain" description="PAS" evidence="7">
    <location>
        <begin position="2"/>
        <end position="47"/>
    </location>
</feature>
<dbReference type="CDD" id="cd11386">
    <property type="entry name" value="MCP_signal"/>
    <property type="match status" value="1"/>
</dbReference>
<keyword evidence="2 4" id="KW-0807">Transducer</keyword>
<dbReference type="NCBIfam" id="TIGR00229">
    <property type="entry name" value="sensory_box"/>
    <property type="match status" value="1"/>
</dbReference>
<evidence type="ECO:0000256" key="4">
    <source>
        <dbReference type="PROSITE-ProRule" id="PRU00284"/>
    </source>
</evidence>
<dbReference type="SUPFAM" id="SSF55785">
    <property type="entry name" value="PYP-like sensor domain (PAS domain)"/>
    <property type="match status" value="1"/>
</dbReference>
<dbReference type="EMBL" id="KP795670">
    <property type="protein sequence ID" value="AKN39853.1"/>
    <property type="molecule type" value="Genomic_DNA"/>
</dbReference>
<accession>A0A0H3ZU02</accession>
<dbReference type="PANTHER" id="PTHR32089">
    <property type="entry name" value="METHYL-ACCEPTING CHEMOTAXIS PROTEIN MCPB"/>
    <property type="match status" value="1"/>
</dbReference>
<dbReference type="AlphaFoldDB" id="A0A0H3ZU02"/>
<dbReference type="CDD" id="cd00130">
    <property type="entry name" value="PAS"/>
    <property type="match status" value="1"/>
</dbReference>
<dbReference type="InterPro" id="IPR013655">
    <property type="entry name" value="PAS_fold_3"/>
</dbReference>
<evidence type="ECO:0000259" key="7">
    <source>
        <dbReference type="PROSITE" id="PS50112"/>
    </source>
</evidence>
<dbReference type="FunFam" id="1.10.287.950:FF:000001">
    <property type="entry name" value="Methyl-accepting chemotaxis sensory transducer"/>
    <property type="match status" value="1"/>
</dbReference>
<dbReference type="Gene3D" id="1.10.287.950">
    <property type="entry name" value="Methyl-accepting chemotaxis protein"/>
    <property type="match status" value="1"/>
</dbReference>
<dbReference type="PANTHER" id="PTHR32089:SF112">
    <property type="entry name" value="LYSOZYME-LIKE PROTEIN-RELATED"/>
    <property type="match status" value="1"/>
</dbReference>
<dbReference type="PROSITE" id="PS50112">
    <property type="entry name" value="PAS"/>
    <property type="match status" value="1"/>
</dbReference>
<dbReference type="InterPro" id="IPR000014">
    <property type="entry name" value="PAS"/>
</dbReference>
<dbReference type="PRINTS" id="PR00260">
    <property type="entry name" value="CHEMTRNSDUCR"/>
</dbReference>
<dbReference type="GO" id="GO:0004888">
    <property type="term" value="F:transmembrane signaling receptor activity"/>
    <property type="evidence" value="ECO:0007669"/>
    <property type="project" value="InterPro"/>
</dbReference>
<dbReference type="Pfam" id="PF00015">
    <property type="entry name" value="MCPsignal"/>
    <property type="match status" value="1"/>
</dbReference>
<dbReference type="PROSITE" id="PS50111">
    <property type="entry name" value="CHEMOTAXIS_TRANSDUC_2"/>
    <property type="match status" value="1"/>
</dbReference>
<evidence type="ECO:0000313" key="8">
    <source>
        <dbReference type="EMBL" id="AKN39853.1"/>
    </source>
</evidence>
<dbReference type="InterPro" id="IPR004089">
    <property type="entry name" value="MCPsignal_dom"/>
</dbReference>
<keyword evidence="5" id="KW-0812">Transmembrane</keyword>
<dbReference type="GO" id="GO:0007165">
    <property type="term" value="P:signal transduction"/>
    <property type="evidence" value="ECO:0007669"/>
    <property type="project" value="UniProtKB-KW"/>
</dbReference>
<dbReference type="SUPFAM" id="SSF58104">
    <property type="entry name" value="Methyl-accepting chemotaxis protein (MCP) signaling domain"/>
    <property type="match status" value="1"/>
</dbReference>
<keyword evidence="5" id="KW-0472">Membrane</keyword>
<comment type="similarity">
    <text evidence="3">Belongs to the methyl-accepting chemotaxis (MCP) protein family.</text>
</comment>
<feature type="transmembrane region" description="Helical" evidence="5">
    <location>
        <begin position="168"/>
        <end position="186"/>
    </location>
</feature>
<name>A0A0H3ZU02_9VIBR</name>
<dbReference type="Pfam" id="PF08447">
    <property type="entry name" value="PAS_3"/>
    <property type="match status" value="1"/>
</dbReference>
<dbReference type="Gene3D" id="3.30.450.20">
    <property type="entry name" value="PAS domain"/>
    <property type="match status" value="1"/>
</dbReference>
<sequence length="513" mass="56508">MNDKQLNNDYPESANLISTTDPKSYITYANQEFCDIAGYGEEELIANPHNLVRHKDMPKAAFRQMWDYLQSRKSWMGLVKNQCKGEKHYWVSAFVTPIKGVDGSTIEYQSVRTKPTEAQTDRATKLYQKINTGAYKVKPRVAFHNIAAAFSTILALISIASATIQPTIPALSIALISTILMSLVFIQRHRFNIAKELSKSIYDNPLMEMLYADHFDDYSRLELALMMKSAELRAVCARATETSGDILLSAEDELGTIQSVGQSLDRQCHETEQVATAIEELSHSIDDVAKSAGNASKLAEEADNESKEGLRSIKSTINEINSLTHELAQTRSIITQLAQDSQQIETILKLITTISEQTNLLALNAAIEAARAGEAGRGFAVVADEVRNLASKTGESANEIHSMIAQLQQTANRAVNSMEKGGELSVRCKEQANESGNVLQAISDKLNMVSDSSMQIATAVDQQAIVTQEVNRNVSNIKALANETSATSQTSIERTGVLVDRIKALQRLMKQFQ</sequence>
<evidence type="ECO:0000256" key="1">
    <source>
        <dbReference type="ARBA" id="ARBA00004370"/>
    </source>
</evidence>
<evidence type="ECO:0000256" key="2">
    <source>
        <dbReference type="ARBA" id="ARBA00023224"/>
    </source>
</evidence>
<keyword evidence="5" id="KW-1133">Transmembrane helix</keyword>
<feature type="domain" description="Methyl-accepting transducer" evidence="6">
    <location>
        <begin position="242"/>
        <end position="478"/>
    </location>
</feature>
<dbReference type="InterPro" id="IPR004090">
    <property type="entry name" value="Chemotax_Me-accpt_rcpt"/>
</dbReference>
<dbReference type="GO" id="GO:0006935">
    <property type="term" value="P:chemotaxis"/>
    <property type="evidence" value="ECO:0007669"/>
    <property type="project" value="InterPro"/>
</dbReference>
<organism evidence="8">
    <name type="scientific">Vibrio tasmaniensis</name>
    <dbReference type="NCBI Taxonomy" id="212663"/>
    <lineage>
        <taxon>Bacteria</taxon>
        <taxon>Pseudomonadati</taxon>
        <taxon>Pseudomonadota</taxon>
        <taxon>Gammaproteobacteria</taxon>
        <taxon>Vibrionales</taxon>
        <taxon>Vibrionaceae</taxon>
        <taxon>Vibrio</taxon>
    </lineage>
</organism>
<reference evidence="8" key="1">
    <citation type="journal article" date="2015" name="MBio">
        <title>Eco-Evolutionary Dynamics of Episomes among Ecologically Cohesive Bacterial Populations.</title>
        <authorList>
            <person name="Xue H."/>
            <person name="Cordero O.X."/>
            <person name="Camas F.M."/>
            <person name="Trimble W."/>
            <person name="Meyer F."/>
            <person name="Guglielmini J."/>
            <person name="Rocha E.P."/>
            <person name="Polz M.F."/>
        </authorList>
    </citation>
    <scope>NUCLEOTIDE SEQUENCE</scope>
    <source>
        <strain evidence="8">FF_59</strain>
    </source>
</reference>
<evidence type="ECO:0000256" key="5">
    <source>
        <dbReference type="SAM" id="Phobius"/>
    </source>
</evidence>
<keyword evidence="8" id="KW-0675">Receptor</keyword>
<evidence type="ECO:0000259" key="6">
    <source>
        <dbReference type="PROSITE" id="PS50111"/>
    </source>
</evidence>